<gene>
    <name evidence="1" type="ORF">ERS007703_04251</name>
</gene>
<sequence length="53" mass="5624">MVSNSRREVVSSIMPIDGATGLSRDISDQLITPGFRCGNSPVCSSTRIAIART</sequence>
<reference evidence="2" key="1">
    <citation type="submission" date="2015-03" db="EMBL/GenBank/DDBJ databases">
        <authorList>
            <consortium name="Pathogen Informatics"/>
        </authorList>
    </citation>
    <scope>NUCLEOTIDE SEQUENCE [LARGE SCALE GENOMIC DNA]</scope>
    <source>
        <strain evidence="2">K00500041</strain>
    </source>
</reference>
<protein>
    <submittedName>
        <fullName evidence="1">Uncharacterized protein</fullName>
    </submittedName>
</protein>
<dbReference type="AlphaFoldDB" id="A0A0U0SJ98"/>
<dbReference type="Proteomes" id="UP000038802">
    <property type="component" value="Unassembled WGS sequence"/>
</dbReference>
<evidence type="ECO:0000313" key="2">
    <source>
        <dbReference type="Proteomes" id="UP000038802"/>
    </source>
</evidence>
<name>A0A0U0SJ98_MYCTX</name>
<dbReference type="EMBL" id="CSAE01000708">
    <property type="protein sequence ID" value="COW80054.1"/>
    <property type="molecule type" value="Genomic_DNA"/>
</dbReference>
<evidence type="ECO:0000313" key="1">
    <source>
        <dbReference type="EMBL" id="COW80054.1"/>
    </source>
</evidence>
<organism evidence="1 2">
    <name type="scientific">Mycobacterium tuberculosis</name>
    <dbReference type="NCBI Taxonomy" id="1773"/>
    <lineage>
        <taxon>Bacteria</taxon>
        <taxon>Bacillati</taxon>
        <taxon>Actinomycetota</taxon>
        <taxon>Actinomycetes</taxon>
        <taxon>Mycobacteriales</taxon>
        <taxon>Mycobacteriaceae</taxon>
        <taxon>Mycobacterium</taxon>
        <taxon>Mycobacterium tuberculosis complex</taxon>
    </lineage>
</organism>
<accession>A0A0U0SJ98</accession>
<proteinExistence type="predicted"/>